<keyword evidence="3" id="KW-1185">Reference proteome</keyword>
<sequence length="185" mass="19717">MVIACLSLSFMSSAYAQDCPPAGGKFIIKGFTGETGVTATGAAKDPRYGCKWQTDDGRELWWDMGEDVVAKQASKPAAGKAPPGSTLGGPLSTGSVYECTLPGIGLFTGAYFGIINSNTYRDFDGRRGNYRYDASTGILRLTSGSSKGLVYKRTSDKTFRVLDDKGNITGGNCVHNSAKKIDGRW</sequence>
<dbReference type="EMBL" id="RJVP01000001">
    <property type="protein sequence ID" value="ROH88491.1"/>
    <property type="molecule type" value="Genomic_DNA"/>
</dbReference>
<dbReference type="Proteomes" id="UP000275137">
    <property type="component" value="Unassembled WGS sequence"/>
</dbReference>
<evidence type="ECO:0000256" key="1">
    <source>
        <dbReference type="SAM" id="SignalP"/>
    </source>
</evidence>
<protein>
    <submittedName>
        <fullName evidence="2">Uncharacterized protein</fullName>
    </submittedName>
</protein>
<keyword evidence="1" id="KW-0732">Signal</keyword>
<evidence type="ECO:0000313" key="2">
    <source>
        <dbReference type="EMBL" id="ROH88491.1"/>
    </source>
</evidence>
<organism evidence="2 3">
    <name type="scientific">Pseudomethylobacillus aquaticus</name>
    <dbReference type="NCBI Taxonomy" id="2676064"/>
    <lineage>
        <taxon>Bacteria</taxon>
        <taxon>Pseudomonadati</taxon>
        <taxon>Pseudomonadota</taxon>
        <taxon>Betaproteobacteria</taxon>
        <taxon>Nitrosomonadales</taxon>
        <taxon>Methylophilaceae</taxon>
        <taxon>Pseudomethylobacillus</taxon>
    </lineage>
</organism>
<feature type="signal peptide" evidence="1">
    <location>
        <begin position="1"/>
        <end position="16"/>
    </location>
</feature>
<reference evidence="2 3" key="1">
    <citation type="submission" date="2018-10" db="EMBL/GenBank/DDBJ databases">
        <authorList>
            <person name="Chen W.-M."/>
        </authorList>
    </citation>
    <scope>NUCLEOTIDE SEQUENCE [LARGE SCALE GENOMIC DNA]</scope>
    <source>
        <strain evidence="2 3">H-5</strain>
    </source>
</reference>
<accession>A0A3N0V789</accession>
<dbReference type="AlphaFoldDB" id="A0A3N0V789"/>
<comment type="caution">
    <text evidence="2">The sequence shown here is derived from an EMBL/GenBank/DDBJ whole genome shotgun (WGS) entry which is preliminary data.</text>
</comment>
<gene>
    <name evidence="2" type="ORF">ED236_03315</name>
</gene>
<name>A0A3N0V789_9PROT</name>
<proteinExistence type="predicted"/>
<feature type="chain" id="PRO_5017984896" evidence="1">
    <location>
        <begin position="17"/>
        <end position="185"/>
    </location>
</feature>
<evidence type="ECO:0000313" key="3">
    <source>
        <dbReference type="Proteomes" id="UP000275137"/>
    </source>
</evidence>